<feature type="non-terminal residue" evidence="1">
    <location>
        <position position="1"/>
    </location>
</feature>
<reference evidence="1 2" key="1">
    <citation type="journal article" date="2011" name="PLoS Pathog.">
        <title>Dynamic evolution of pathogenicity revealed by sequencing and comparative genomics of 19 Pseudomonas syringae isolates.</title>
        <authorList>
            <person name="Baltrus D.A."/>
            <person name="Nishimura M.T."/>
            <person name="Romanchuk A."/>
            <person name="Chang J.H."/>
            <person name="Mukhtar M.S."/>
            <person name="Cherkis K."/>
            <person name="Roach J."/>
            <person name="Grant S.R."/>
            <person name="Jones C.D."/>
            <person name="Dangl J.L."/>
        </authorList>
    </citation>
    <scope>NUCLEOTIDE SEQUENCE [LARGE SCALE GENOMIC DNA]</scope>
    <source>
        <strain evidence="2">race 4</strain>
    </source>
</reference>
<accession>F3CCW2</accession>
<name>F3CCW2_PSESG</name>
<dbReference type="AlphaFoldDB" id="F3CCW2"/>
<evidence type="ECO:0000313" key="2">
    <source>
        <dbReference type="Proteomes" id="UP000005466"/>
    </source>
</evidence>
<organism evidence="1 2">
    <name type="scientific">Pseudomonas savastanoi pv. glycinea str. race 4</name>
    <dbReference type="NCBI Taxonomy" id="875330"/>
    <lineage>
        <taxon>Bacteria</taxon>
        <taxon>Pseudomonadati</taxon>
        <taxon>Pseudomonadota</taxon>
        <taxon>Gammaproteobacteria</taxon>
        <taxon>Pseudomonadales</taxon>
        <taxon>Pseudomonadaceae</taxon>
        <taxon>Pseudomonas</taxon>
    </lineage>
</organism>
<protein>
    <submittedName>
        <fullName evidence="1">Uncharacterized protein</fullName>
    </submittedName>
</protein>
<dbReference type="HOGENOM" id="CLU_3418051_0_0_6"/>
<dbReference type="Proteomes" id="UP000005466">
    <property type="component" value="Unassembled WGS sequence"/>
</dbReference>
<dbReference type="EMBL" id="ADWY01001511">
    <property type="protein sequence ID" value="EGH17104.1"/>
    <property type="molecule type" value="Genomic_DNA"/>
</dbReference>
<sequence length="25" mass="3148">DEPERKADVWKAMRRLMTRWKSIDE</sequence>
<proteinExistence type="predicted"/>
<comment type="caution">
    <text evidence="1">The sequence shown here is derived from an EMBL/GenBank/DDBJ whole genome shotgun (WGS) entry which is preliminary data.</text>
</comment>
<gene>
    <name evidence="1" type="ORF">Pgy4_29285</name>
</gene>
<evidence type="ECO:0000313" key="1">
    <source>
        <dbReference type="EMBL" id="EGH17104.1"/>
    </source>
</evidence>